<accession>A0ABR5TN61</accession>
<organism evidence="7 8">
    <name type="scientific">Gemelliphila asaccharolytica</name>
    <dbReference type="NCBI Taxonomy" id="502393"/>
    <lineage>
        <taxon>Bacteria</taxon>
        <taxon>Bacillati</taxon>
        <taxon>Bacillota</taxon>
        <taxon>Bacilli</taxon>
        <taxon>Bacillales</taxon>
        <taxon>Gemellaceae</taxon>
        <taxon>Gemelliphila</taxon>
    </lineage>
</organism>
<keyword evidence="2" id="KW-1003">Cell membrane</keyword>
<feature type="transmembrane region" description="Helical" evidence="6">
    <location>
        <begin position="210"/>
        <end position="227"/>
    </location>
</feature>
<feature type="transmembrane region" description="Helical" evidence="6">
    <location>
        <begin position="58"/>
        <end position="76"/>
    </location>
</feature>
<evidence type="ECO:0000256" key="1">
    <source>
        <dbReference type="ARBA" id="ARBA00004141"/>
    </source>
</evidence>
<dbReference type="Pfam" id="PF02361">
    <property type="entry name" value="CbiQ"/>
    <property type="match status" value="1"/>
</dbReference>
<keyword evidence="3 6" id="KW-0812">Transmembrane</keyword>
<protein>
    <submittedName>
        <fullName evidence="7">Cobalt transport protein</fullName>
    </submittedName>
</protein>
<evidence type="ECO:0000256" key="6">
    <source>
        <dbReference type="SAM" id="Phobius"/>
    </source>
</evidence>
<comment type="subcellular location">
    <subcellularLocation>
        <location evidence="1">Membrane</location>
        <topology evidence="1">Multi-pass membrane protein</topology>
    </subcellularLocation>
</comment>
<dbReference type="RefSeq" id="WP_066128845.1">
    <property type="nucleotide sequence ID" value="NZ_KQ959858.1"/>
</dbReference>
<gene>
    <name evidence="7" type="ORF">HMPREF1871_00221</name>
</gene>
<comment type="caution">
    <text evidence="7">The sequence shown here is derived from an EMBL/GenBank/DDBJ whole genome shotgun (WGS) entry which is preliminary data.</text>
</comment>
<evidence type="ECO:0000313" key="7">
    <source>
        <dbReference type="EMBL" id="KXB58829.1"/>
    </source>
</evidence>
<feature type="transmembrane region" description="Helical" evidence="6">
    <location>
        <begin position="20"/>
        <end position="46"/>
    </location>
</feature>
<dbReference type="EMBL" id="LSDB01000005">
    <property type="protein sequence ID" value="KXB58829.1"/>
    <property type="molecule type" value="Genomic_DNA"/>
</dbReference>
<dbReference type="CDD" id="cd16914">
    <property type="entry name" value="EcfT"/>
    <property type="match status" value="1"/>
</dbReference>
<dbReference type="InterPro" id="IPR003339">
    <property type="entry name" value="ABC/ECF_trnsptr_transmembrane"/>
</dbReference>
<name>A0ABR5TN61_9BACL</name>
<feature type="transmembrane region" description="Helical" evidence="6">
    <location>
        <begin position="82"/>
        <end position="104"/>
    </location>
</feature>
<evidence type="ECO:0000256" key="2">
    <source>
        <dbReference type="ARBA" id="ARBA00022475"/>
    </source>
</evidence>
<dbReference type="InterPro" id="IPR051611">
    <property type="entry name" value="ECF_transporter_component"/>
</dbReference>
<evidence type="ECO:0000256" key="4">
    <source>
        <dbReference type="ARBA" id="ARBA00022989"/>
    </source>
</evidence>
<dbReference type="PANTHER" id="PTHR34857:SF2">
    <property type="entry name" value="SLL0384 PROTEIN"/>
    <property type="match status" value="1"/>
</dbReference>
<sequence>MLTYKNSKVNPNPISKFIVLILMSFTVTKLIYTEILMVFVFCIFFFINDYKKFAIKSLLIFLILYYIPNFEIILKFPFLVKIFLGFLLLIRMFYLPYLAGSFLVRTSDVSSIITSFGMLKVPREISIPLAVMFRFFPSFKEEHYNIKTAMKIRGISKKNIIKYLEYVFVPLIIVSTNLADDISKAAECKAISNPCKKTRYFEVKFKLVDFIYLAMFVILFFGGILCSK</sequence>
<keyword evidence="5 6" id="KW-0472">Membrane</keyword>
<reference evidence="7 8" key="1">
    <citation type="submission" date="2016-01" db="EMBL/GenBank/DDBJ databases">
        <authorList>
            <person name="Mitreva M."/>
            <person name="Pepin K.H."/>
            <person name="Mihindukulasuriya K.A."/>
            <person name="Fulton R."/>
            <person name="Fronick C."/>
            <person name="O'Laughlin M."/>
            <person name="Miner T."/>
            <person name="Herter B."/>
            <person name="Rosa B.A."/>
            <person name="Cordes M."/>
            <person name="Tomlinson C."/>
            <person name="Wollam A."/>
            <person name="Palsikar V.B."/>
            <person name="Mardis E.R."/>
            <person name="Wilson R.K."/>
        </authorList>
    </citation>
    <scope>NUCLEOTIDE SEQUENCE [LARGE SCALE GENOMIC DNA]</scope>
    <source>
        <strain evidence="7 8">KA00071</strain>
    </source>
</reference>
<evidence type="ECO:0000313" key="8">
    <source>
        <dbReference type="Proteomes" id="UP000070467"/>
    </source>
</evidence>
<keyword evidence="8" id="KW-1185">Reference proteome</keyword>
<keyword evidence="4 6" id="KW-1133">Transmembrane helix</keyword>
<dbReference type="Proteomes" id="UP000070467">
    <property type="component" value="Unassembled WGS sequence"/>
</dbReference>
<dbReference type="PANTHER" id="PTHR34857">
    <property type="entry name" value="SLL0384 PROTEIN"/>
    <property type="match status" value="1"/>
</dbReference>
<proteinExistence type="predicted"/>
<evidence type="ECO:0000256" key="3">
    <source>
        <dbReference type="ARBA" id="ARBA00022692"/>
    </source>
</evidence>
<evidence type="ECO:0000256" key="5">
    <source>
        <dbReference type="ARBA" id="ARBA00023136"/>
    </source>
</evidence>
<feature type="transmembrane region" description="Helical" evidence="6">
    <location>
        <begin position="160"/>
        <end position="179"/>
    </location>
</feature>